<evidence type="ECO:0000313" key="3">
    <source>
        <dbReference type="Proteomes" id="UP000281553"/>
    </source>
</evidence>
<dbReference type="AlphaFoldDB" id="A0A3P7M047"/>
<evidence type="ECO:0000256" key="1">
    <source>
        <dbReference type="SAM" id="MobiDB-lite"/>
    </source>
</evidence>
<accession>A0A3P7M047</accession>
<dbReference type="OrthoDB" id="6273172at2759"/>
<evidence type="ECO:0000313" key="2">
    <source>
        <dbReference type="EMBL" id="VDN17247.1"/>
    </source>
</evidence>
<gene>
    <name evidence="2" type="ORF">DILT_LOCUS12876</name>
</gene>
<dbReference type="SUPFAM" id="SSF50729">
    <property type="entry name" value="PH domain-like"/>
    <property type="match status" value="1"/>
</dbReference>
<evidence type="ECO:0008006" key="4">
    <source>
        <dbReference type="Google" id="ProtNLM"/>
    </source>
</evidence>
<dbReference type="EMBL" id="UYRU01068009">
    <property type="protein sequence ID" value="VDN17247.1"/>
    <property type="molecule type" value="Genomic_DNA"/>
</dbReference>
<feature type="region of interest" description="Disordered" evidence="1">
    <location>
        <begin position="145"/>
        <end position="174"/>
    </location>
</feature>
<reference evidence="2 3" key="1">
    <citation type="submission" date="2018-11" db="EMBL/GenBank/DDBJ databases">
        <authorList>
            <consortium name="Pathogen Informatics"/>
        </authorList>
    </citation>
    <scope>NUCLEOTIDE SEQUENCE [LARGE SCALE GENOMIC DNA]</scope>
</reference>
<dbReference type="Proteomes" id="UP000281553">
    <property type="component" value="Unassembled WGS sequence"/>
</dbReference>
<name>A0A3P7M047_DIBLA</name>
<dbReference type="Gene3D" id="2.30.29.30">
    <property type="entry name" value="Pleckstrin-homology domain (PH domain)/Phosphotyrosine-binding domain (PTB)"/>
    <property type="match status" value="1"/>
</dbReference>
<protein>
    <recommendedName>
        <fullName evidence="4">PH domain-containing protein</fullName>
    </recommendedName>
</protein>
<proteinExistence type="predicted"/>
<sequence length="174" mass="18967">MSYSLKEGHLQKWSGTSHVLFDIDIDSKNRFNPVYAKLLSSGWFQWFESQSSQSPKRSIDVRTVAPFIAFTTTLYQVPCRPSSIGDSDIQRAFGMPHEPHKGTKMSFFVCPDVNELSAWVNAITGLLVTLPFQLQPAQSGIPSGAVGPPYASAPPPYQPAPSSGGIGFGGTFRN</sequence>
<keyword evidence="3" id="KW-1185">Reference proteome</keyword>
<organism evidence="2 3">
    <name type="scientific">Dibothriocephalus latus</name>
    <name type="common">Fish tapeworm</name>
    <name type="synonym">Diphyllobothrium latum</name>
    <dbReference type="NCBI Taxonomy" id="60516"/>
    <lineage>
        <taxon>Eukaryota</taxon>
        <taxon>Metazoa</taxon>
        <taxon>Spiralia</taxon>
        <taxon>Lophotrochozoa</taxon>
        <taxon>Platyhelminthes</taxon>
        <taxon>Cestoda</taxon>
        <taxon>Eucestoda</taxon>
        <taxon>Diphyllobothriidea</taxon>
        <taxon>Diphyllobothriidae</taxon>
        <taxon>Dibothriocephalus</taxon>
    </lineage>
</organism>
<feature type="compositionally biased region" description="Gly residues" evidence="1">
    <location>
        <begin position="164"/>
        <end position="174"/>
    </location>
</feature>
<dbReference type="InterPro" id="IPR011993">
    <property type="entry name" value="PH-like_dom_sf"/>
</dbReference>